<evidence type="ECO:0000256" key="2">
    <source>
        <dbReference type="SAM" id="SignalP"/>
    </source>
</evidence>
<dbReference type="AlphaFoldDB" id="A0AAD7BZL2"/>
<keyword evidence="1" id="KW-0812">Transmembrane</keyword>
<organism evidence="3 4">
    <name type="scientific">Roridomyces roridus</name>
    <dbReference type="NCBI Taxonomy" id="1738132"/>
    <lineage>
        <taxon>Eukaryota</taxon>
        <taxon>Fungi</taxon>
        <taxon>Dikarya</taxon>
        <taxon>Basidiomycota</taxon>
        <taxon>Agaricomycotina</taxon>
        <taxon>Agaricomycetes</taxon>
        <taxon>Agaricomycetidae</taxon>
        <taxon>Agaricales</taxon>
        <taxon>Marasmiineae</taxon>
        <taxon>Mycenaceae</taxon>
        <taxon>Roridomyces</taxon>
    </lineage>
</organism>
<evidence type="ECO:0000313" key="4">
    <source>
        <dbReference type="Proteomes" id="UP001221142"/>
    </source>
</evidence>
<gene>
    <name evidence="3" type="ORF">FB45DRAFT_1002425</name>
</gene>
<proteinExistence type="predicted"/>
<keyword evidence="1" id="KW-1133">Transmembrane helix</keyword>
<feature type="signal peptide" evidence="2">
    <location>
        <begin position="1"/>
        <end position="22"/>
    </location>
</feature>
<feature type="chain" id="PRO_5042135284" description="Mid2 domain-containing protein" evidence="2">
    <location>
        <begin position="23"/>
        <end position="312"/>
    </location>
</feature>
<sequence>MQILKKIILLVGLADLTGCINAAPDTATAATLWQFGRPRLLGASSTLPLLPLGTAADGSATTFLYNGFNDLAITTTDASGQTTTVTMPFPTPRTIAVSPSGWAESSDTHPIACNLVNSDFGYCVDNGNITSNSGAPTPIVIAIAQTAPPPSFSTIAQTTMVELTSTVPPSTSSASVTSASATGHTISVTGPIVGGIIGGLGFILLLAVLFLWHRQRATVSAKTITPFDRSPRVEAGLAVAPVTMQAPPLPRKIRLEEERTSMPPAASGSVQSVANPSYVRLEGQMVQVLDRLRRIEGRSVNEPLPRYDRARR</sequence>
<name>A0AAD7BZL2_9AGAR</name>
<dbReference type="EMBL" id="JARKIF010000007">
    <property type="protein sequence ID" value="KAJ7634976.1"/>
    <property type="molecule type" value="Genomic_DNA"/>
</dbReference>
<evidence type="ECO:0000313" key="3">
    <source>
        <dbReference type="EMBL" id="KAJ7634976.1"/>
    </source>
</evidence>
<keyword evidence="4" id="KW-1185">Reference proteome</keyword>
<feature type="transmembrane region" description="Helical" evidence="1">
    <location>
        <begin position="192"/>
        <end position="212"/>
    </location>
</feature>
<evidence type="ECO:0000256" key="1">
    <source>
        <dbReference type="SAM" id="Phobius"/>
    </source>
</evidence>
<reference evidence="3" key="1">
    <citation type="submission" date="2023-03" db="EMBL/GenBank/DDBJ databases">
        <title>Massive genome expansion in bonnet fungi (Mycena s.s.) driven by repeated elements and novel gene families across ecological guilds.</title>
        <authorList>
            <consortium name="Lawrence Berkeley National Laboratory"/>
            <person name="Harder C.B."/>
            <person name="Miyauchi S."/>
            <person name="Viragh M."/>
            <person name="Kuo A."/>
            <person name="Thoen E."/>
            <person name="Andreopoulos B."/>
            <person name="Lu D."/>
            <person name="Skrede I."/>
            <person name="Drula E."/>
            <person name="Henrissat B."/>
            <person name="Morin E."/>
            <person name="Kohler A."/>
            <person name="Barry K."/>
            <person name="LaButti K."/>
            <person name="Morin E."/>
            <person name="Salamov A."/>
            <person name="Lipzen A."/>
            <person name="Mereny Z."/>
            <person name="Hegedus B."/>
            <person name="Baldrian P."/>
            <person name="Stursova M."/>
            <person name="Weitz H."/>
            <person name="Taylor A."/>
            <person name="Grigoriev I.V."/>
            <person name="Nagy L.G."/>
            <person name="Martin F."/>
            <person name="Kauserud H."/>
        </authorList>
    </citation>
    <scope>NUCLEOTIDE SEQUENCE</scope>
    <source>
        <strain evidence="3">9284</strain>
    </source>
</reference>
<dbReference type="Proteomes" id="UP001221142">
    <property type="component" value="Unassembled WGS sequence"/>
</dbReference>
<comment type="caution">
    <text evidence="3">The sequence shown here is derived from an EMBL/GenBank/DDBJ whole genome shotgun (WGS) entry which is preliminary data.</text>
</comment>
<keyword evidence="1" id="KW-0472">Membrane</keyword>
<protein>
    <recommendedName>
        <fullName evidence="5">Mid2 domain-containing protein</fullName>
    </recommendedName>
</protein>
<keyword evidence="2" id="KW-0732">Signal</keyword>
<accession>A0AAD7BZL2</accession>
<evidence type="ECO:0008006" key="5">
    <source>
        <dbReference type="Google" id="ProtNLM"/>
    </source>
</evidence>